<evidence type="ECO:0000313" key="1">
    <source>
        <dbReference type="EMBL" id="KAF7783625.1"/>
    </source>
</evidence>
<comment type="caution">
    <text evidence="1">The sequence shown here is derived from an EMBL/GenBank/DDBJ whole genome shotgun (WGS) entry which is preliminary data.</text>
</comment>
<accession>A0A8T0C319</accession>
<gene>
    <name evidence="1" type="ORF">PRUB_a3448</name>
</gene>
<dbReference type="AlphaFoldDB" id="A0A8T0C319"/>
<protein>
    <submittedName>
        <fullName evidence="1">Uncharacterized protein</fullName>
    </submittedName>
</protein>
<dbReference type="Proteomes" id="UP000016480">
    <property type="component" value="Unassembled WGS sequence"/>
</dbReference>
<sequence length="137" mass="15658">MSWNYQPDILPTSFTNGLLGIIRGYRHTGFKFGNLMKKLSKVQQKQQALVLTVADAIEEQARAEIPGMVQCWFDVEYHLFPGSLLLCFQFEDQATLDAAKPDLLKWQKRLSAAMLKKGVILKDMRKHLTFTLEGPED</sequence>
<name>A0A8T0C319_9GAMM</name>
<reference evidence="1 2" key="1">
    <citation type="journal article" date="2012" name="J. Bacteriol.">
        <title>Genome sequence of the cycloprodigiosin-producing bacterial strain Pseudoalteromonas rubra ATCC 29570(T).</title>
        <authorList>
            <person name="Xie B.B."/>
            <person name="Shu Y.L."/>
            <person name="Qin Q.L."/>
            <person name="Rong J.C."/>
            <person name="Zhang X.Y."/>
            <person name="Chen X.L."/>
            <person name="Zhou B.C."/>
            <person name="Zhang Y.Z."/>
        </authorList>
    </citation>
    <scope>NUCLEOTIDE SEQUENCE [LARGE SCALE GENOMIC DNA]</scope>
    <source>
        <strain evidence="1 2">DSM 6842</strain>
    </source>
</reference>
<evidence type="ECO:0000313" key="2">
    <source>
        <dbReference type="Proteomes" id="UP000016480"/>
    </source>
</evidence>
<organism evidence="1 2">
    <name type="scientific">Pseudoalteromonas rubra</name>
    <dbReference type="NCBI Taxonomy" id="43658"/>
    <lineage>
        <taxon>Bacteria</taxon>
        <taxon>Pseudomonadati</taxon>
        <taxon>Pseudomonadota</taxon>
        <taxon>Gammaproteobacteria</taxon>
        <taxon>Alteromonadales</taxon>
        <taxon>Pseudoalteromonadaceae</taxon>
        <taxon>Pseudoalteromonas</taxon>
    </lineage>
</organism>
<proteinExistence type="predicted"/>
<dbReference type="EMBL" id="AHCD03000043">
    <property type="protein sequence ID" value="KAF7783625.1"/>
    <property type="molecule type" value="Genomic_DNA"/>
</dbReference>